<gene>
    <name evidence="3" type="ORF">F6X53_20880</name>
</gene>
<dbReference type="AlphaFoldDB" id="A0A6L3T1E9"/>
<name>A0A6L3T1E9_9HYPH</name>
<reference evidence="3 4" key="1">
    <citation type="submission" date="2019-09" db="EMBL/GenBank/DDBJ databases">
        <title>YIM 48816 draft genome.</title>
        <authorList>
            <person name="Jiang L."/>
        </authorList>
    </citation>
    <scope>NUCLEOTIDE SEQUENCE [LARGE SCALE GENOMIC DNA]</scope>
    <source>
        <strain evidence="3 4">YIM 48816</strain>
    </source>
</reference>
<keyword evidence="4" id="KW-1185">Reference proteome</keyword>
<evidence type="ECO:0000313" key="4">
    <source>
        <dbReference type="Proteomes" id="UP000474159"/>
    </source>
</evidence>
<dbReference type="RefSeq" id="WP_151002202.1">
    <property type="nucleotide sequence ID" value="NZ_BPQY01000005.1"/>
</dbReference>
<dbReference type="EMBL" id="VZZK01000025">
    <property type="protein sequence ID" value="KAB1076912.1"/>
    <property type="molecule type" value="Genomic_DNA"/>
</dbReference>
<evidence type="ECO:0000256" key="1">
    <source>
        <dbReference type="SAM" id="MobiDB-lite"/>
    </source>
</evidence>
<feature type="chain" id="PRO_5026974875" description="Phosphate starvation-inducible protein PsiF" evidence="2">
    <location>
        <begin position="33"/>
        <end position="88"/>
    </location>
</feature>
<accession>A0A6L3T1E9</accession>
<dbReference type="OrthoDB" id="8005735at2"/>
<evidence type="ECO:0008006" key="5">
    <source>
        <dbReference type="Google" id="ProtNLM"/>
    </source>
</evidence>
<keyword evidence="2" id="KW-0732">Signal</keyword>
<protein>
    <recommendedName>
        <fullName evidence="5">Phosphate starvation-inducible protein PsiF</fullName>
    </recommendedName>
</protein>
<evidence type="ECO:0000313" key="3">
    <source>
        <dbReference type="EMBL" id="KAB1076912.1"/>
    </source>
</evidence>
<sequence length="88" mass="8936">MSLISMLPTPMPLLRASLVLGALLAAPVAASAEETPPAATGATQAPHQECSARADQTGMTGTMKDTFVTECVAGEKVSDPAKAEAKPK</sequence>
<feature type="signal peptide" evidence="2">
    <location>
        <begin position="1"/>
        <end position="32"/>
    </location>
</feature>
<proteinExistence type="predicted"/>
<feature type="compositionally biased region" description="Low complexity" evidence="1">
    <location>
        <begin position="29"/>
        <end position="42"/>
    </location>
</feature>
<feature type="region of interest" description="Disordered" evidence="1">
    <location>
        <begin position="29"/>
        <end position="58"/>
    </location>
</feature>
<dbReference type="Proteomes" id="UP000474159">
    <property type="component" value="Unassembled WGS sequence"/>
</dbReference>
<organism evidence="3 4">
    <name type="scientific">Methylobacterium soli</name>
    <dbReference type="NCBI Taxonomy" id="553447"/>
    <lineage>
        <taxon>Bacteria</taxon>
        <taxon>Pseudomonadati</taxon>
        <taxon>Pseudomonadota</taxon>
        <taxon>Alphaproteobacteria</taxon>
        <taxon>Hyphomicrobiales</taxon>
        <taxon>Methylobacteriaceae</taxon>
        <taxon>Methylobacterium</taxon>
    </lineage>
</organism>
<evidence type="ECO:0000256" key="2">
    <source>
        <dbReference type="SAM" id="SignalP"/>
    </source>
</evidence>
<comment type="caution">
    <text evidence="3">The sequence shown here is derived from an EMBL/GenBank/DDBJ whole genome shotgun (WGS) entry which is preliminary data.</text>
</comment>